<reference evidence="1" key="1">
    <citation type="submission" date="2022-08" db="EMBL/GenBank/DDBJ databases">
        <title>Genome Sequence of Lecanicillium fungicola.</title>
        <authorList>
            <person name="Buettner E."/>
        </authorList>
    </citation>
    <scope>NUCLEOTIDE SEQUENCE</scope>
    <source>
        <strain evidence="1">Babe33</strain>
    </source>
</reference>
<keyword evidence="2" id="KW-1185">Reference proteome</keyword>
<gene>
    <name evidence="1" type="ORF">NQ176_g8129</name>
</gene>
<dbReference type="EMBL" id="JANJQO010001512">
    <property type="protein sequence ID" value="KAJ2970564.1"/>
    <property type="molecule type" value="Genomic_DNA"/>
</dbReference>
<evidence type="ECO:0000313" key="1">
    <source>
        <dbReference type="EMBL" id="KAJ2970564.1"/>
    </source>
</evidence>
<proteinExistence type="predicted"/>
<name>A0ACC1MV93_9HYPO</name>
<protein>
    <submittedName>
        <fullName evidence="1">Uncharacterized protein</fullName>
    </submittedName>
</protein>
<sequence>MDPLDVLLVNARDKMGCNGLRNLQDLAQMRQDTLEKRLGASQHKQTVRNILSIYTAWLWEKAYSSPPHEMPTIVEKWCKFLWEIGCTRDRALEAWNTVATTSVIIPINFDTVVGKFHVRINSIISERFSTVPRNKRKHAALEDDGKREEQKTQASRTQASSSSSSSKRQKALHFGKISSVQVNPQSMSEGRRGSHYSSPRTKDPNQYPWQYVVRREQEEEASWKRDGFRLDFEPSPRRPSRGSSHWSPDRDVATRRNREKDIPPRAKKQQTAIKVEDRSPTPPPRPSLAGVVTRSQTRQRQKPSWQINSVQSQLKQQARTPSVLPKSADLTTVFGNSPWGAYAGRSFGSEFGTLAFSNPRSSGQCFGGWRDNETGRLSPWEEAIDQDEPTDTSANIASAQVRQAGLGTNGPLAKLDKQLPPRPSVTSSTSGNKPLSHFGVPQGVRMPIYGGTSLPPQTLGPTSSNLLVSTQQQKQPASARVGVQAAPFPKMHASPLPQQLEILERSQDEKPLVGYHPAVTRFFARRTNFRIHHTSRDIALDTWGDFAQLKPLPEYWTWEEYDPSNPIVWDMRSRMERR</sequence>
<organism evidence="1 2">
    <name type="scientific">Zarea fungicola</name>
    <dbReference type="NCBI Taxonomy" id="93591"/>
    <lineage>
        <taxon>Eukaryota</taxon>
        <taxon>Fungi</taxon>
        <taxon>Dikarya</taxon>
        <taxon>Ascomycota</taxon>
        <taxon>Pezizomycotina</taxon>
        <taxon>Sordariomycetes</taxon>
        <taxon>Hypocreomycetidae</taxon>
        <taxon>Hypocreales</taxon>
        <taxon>Cordycipitaceae</taxon>
        <taxon>Zarea</taxon>
    </lineage>
</organism>
<dbReference type="Proteomes" id="UP001143910">
    <property type="component" value="Unassembled WGS sequence"/>
</dbReference>
<evidence type="ECO:0000313" key="2">
    <source>
        <dbReference type="Proteomes" id="UP001143910"/>
    </source>
</evidence>
<comment type="caution">
    <text evidence="1">The sequence shown here is derived from an EMBL/GenBank/DDBJ whole genome shotgun (WGS) entry which is preliminary data.</text>
</comment>
<accession>A0ACC1MV93</accession>